<accession>A0A166RSK4</accession>
<dbReference type="OrthoDB" id="4580521at2759"/>
<dbReference type="InterPro" id="IPR011696">
    <property type="entry name" value="Huwentoxin-1"/>
</dbReference>
<evidence type="ECO:0000256" key="1">
    <source>
        <dbReference type="ARBA" id="ARBA00004613"/>
    </source>
</evidence>
<keyword evidence="4" id="KW-0732">Signal</keyword>
<evidence type="ECO:0000256" key="2">
    <source>
        <dbReference type="ARBA" id="ARBA00022525"/>
    </source>
</evidence>
<keyword evidence="2" id="KW-0964">Secreted</keyword>
<dbReference type="Proteomes" id="UP000076532">
    <property type="component" value="Unassembled WGS sequence"/>
</dbReference>
<evidence type="ECO:0000313" key="5">
    <source>
        <dbReference type="EMBL" id="KZP28609.1"/>
    </source>
</evidence>
<keyword evidence="3" id="KW-1015">Disulfide bond</keyword>
<proteinExistence type="predicted"/>
<organism evidence="5 6">
    <name type="scientific">Athelia psychrophila</name>
    <dbReference type="NCBI Taxonomy" id="1759441"/>
    <lineage>
        <taxon>Eukaryota</taxon>
        <taxon>Fungi</taxon>
        <taxon>Dikarya</taxon>
        <taxon>Basidiomycota</taxon>
        <taxon>Agaricomycotina</taxon>
        <taxon>Agaricomycetes</taxon>
        <taxon>Agaricomycetidae</taxon>
        <taxon>Atheliales</taxon>
        <taxon>Atheliaceae</taxon>
        <taxon>Athelia</taxon>
    </lineage>
</organism>
<dbReference type="GO" id="GO:0008200">
    <property type="term" value="F:ion channel inhibitor activity"/>
    <property type="evidence" value="ECO:0007669"/>
    <property type="project" value="InterPro"/>
</dbReference>
<sequence length="58" mass="5952">MQLFSTIAIAFACLAMASANPLEKRCAGQIDICTTDADCCAGLVCQGIIGSNHVCETG</sequence>
<comment type="subcellular location">
    <subcellularLocation>
        <location evidence="1">Secreted</location>
    </subcellularLocation>
</comment>
<name>A0A166RSK4_9AGAM</name>
<reference evidence="5 6" key="1">
    <citation type="journal article" date="2016" name="Mol. Biol. Evol.">
        <title>Comparative Genomics of Early-Diverging Mushroom-Forming Fungi Provides Insights into the Origins of Lignocellulose Decay Capabilities.</title>
        <authorList>
            <person name="Nagy L.G."/>
            <person name="Riley R."/>
            <person name="Tritt A."/>
            <person name="Adam C."/>
            <person name="Daum C."/>
            <person name="Floudas D."/>
            <person name="Sun H."/>
            <person name="Yadav J.S."/>
            <person name="Pangilinan J."/>
            <person name="Larsson K.H."/>
            <person name="Matsuura K."/>
            <person name="Barry K."/>
            <person name="Labutti K."/>
            <person name="Kuo R."/>
            <person name="Ohm R.A."/>
            <person name="Bhattacharya S.S."/>
            <person name="Shirouzu T."/>
            <person name="Yoshinaga Y."/>
            <person name="Martin F.M."/>
            <person name="Grigoriev I.V."/>
            <person name="Hibbett D.S."/>
        </authorList>
    </citation>
    <scope>NUCLEOTIDE SEQUENCE [LARGE SCALE GENOMIC DNA]</scope>
    <source>
        <strain evidence="5 6">CBS 109695</strain>
    </source>
</reference>
<feature type="chain" id="PRO_5007879197" evidence="4">
    <location>
        <begin position="20"/>
        <end position="58"/>
    </location>
</feature>
<dbReference type="GO" id="GO:0005576">
    <property type="term" value="C:extracellular region"/>
    <property type="evidence" value="ECO:0007669"/>
    <property type="project" value="UniProtKB-SubCell"/>
</dbReference>
<dbReference type="AlphaFoldDB" id="A0A166RSK4"/>
<evidence type="ECO:0000256" key="4">
    <source>
        <dbReference type="SAM" id="SignalP"/>
    </source>
</evidence>
<dbReference type="EMBL" id="KV417502">
    <property type="protein sequence ID" value="KZP28609.1"/>
    <property type="molecule type" value="Genomic_DNA"/>
</dbReference>
<gene>
    <name evidence="5" type="ORF">FIBSPDRAFT_947438</name>
</gene>
<keyword evidence="6" id="KW-1185">Reference proteome</keyword>
<evidence type="ECO:0000256" key="3">
    <source>
        <dbReference type="ARBA" id="ARBA00023157"/>
    </source>
</evidence>
<evidence type="ECO:0000313" key="6">
    <source>
        <dbReference type="Proteomes" id="UP000076532"/>
    </source>
</evidence>
<protein>
    <submittedName>
        <fullName evidence="5">Uncharacterized protein</fullName>
    </submittedName>
</protein>
<feature type="signal peptide" evidence="4">
    <location>
        <begin position="1"/>
        <end position="19"/>
    </location>
</feature>
<dbReference type="Pfam" id="PF07740">
    <property type="entry name" value="Toxin_12"/>
    <property type="match status" value="1"/>
</dbReference>